<sequence length="83" mass="9136">MVEVGQVEAWTLQVLLCNVEEACVAGCKLESDISCYSFAGNLMSKLQRHLEIFLGCSDDAQNTTRNPPCKEVTGDVKTILLEE</sequence>
<dbReference type="AlphaFoldDB" id="A0A080Z716"/>
<name>A0A080Z716_PHYNI</name>
<proteinExistence type="predicted"/>
<organism evidence="1 2">
    <name type="scientific">Phytophthora nicotianae P1976</name>
    <dbReference type="NCBI Taxonomy" id="1317066"/>
    <lineage>
        <taxon>Eukaryota</taxon>
        <taxon>Sar</taxon>
        <taxon>Stramenopiles</taxon>
        <taxon>Oomycota</taxon>
        <taxon>Peronosporomycetes</taxon>
        <taxon>Peronosporales</taxon>
        <taxon>Peronosporaceae</taxon>
        <taxon>Phytophthora</taxon>
    </lineage>
</organism>
<dbReference type="EMBL" id="ANJA01003595">
    <property type="protein sequence ID" value="ETO62427.1"/>
    <property type="molecule type" value="Genomic_DNA"/>
</dbReference>
<evidence type="ECO:0000313" key="1">
    <source>
        <dbReference type="EMBL" id="ETO62427.1"/>
    </source>
</evidence>
<comment type="caution">
    <text evidence="1">The sequence shown here is derived from an EMBL/GenBank/DDBJ whole genome shotgun (WGS) entry which is preliminary data.</text>
</comment>
<evidence type="ECO:0000313" key="2">
    <source>
        <dbReference type="Proteomes" id="UP000028582"/>
    </source>
</evidence>
<dbReference type="Proteomes" id="UP000028582">
    <property type="component" value="Unassembled WGS sequence"/>
</dbReference>
<protein>
    <submittedName>
        <fullName evidence="1">Uncharacterized protein</fullName>
    </submittedName>
</protein>
<accession>A0A080Z716</accession>
<gene>
    <name evidence="1" type="ORF">F444_19666</name>
</gene>
<reference evidence="1 2" key="1">
    <citation type="submission" date="2013-11" db="EMBL/GenBank/DDBJ databases">
        <title>The Genome Sequence of Phytophthora parasitica P1976.</title>
        <authorList>
            <consortium name="The Broad Institute Genomics Platform"/>
            <person name="Russ C."/>
            <person name="Tyler B."/>
            <person name="Panabieres F."/>
            <person name="Shan W."/>
            <person name="Tripathy S."/>
            <person name="Grunwald N."/>
            <person name="Machado M."/>
            <person name="Johnson C.S."/>
            <person name="Walker B."/>
            <person name="Young S."/>
            <person name="Zeng Q."/>
            <person name="Gargeya S."/>
            <person name="Fitzgerald M."/>
            <person name="Haas B."/>
            <person name="Abouelleil A."/>
            <person name="Allen A.W."/>
            <person name="Alvarado L."/>
            <person name="Arachchi H.M."/>
            <person name="Berlin A.M."/>
            <person name="Chapman S.B."/>
            <person name="Gainer-Dewar J."/>
            <person name="Goldberg J."/>
            <person name="Griggs A."/>
            <person name="Gujja S."/>
            <person name="Hansen M."/>
            <person name="Howarth C."/>
            <person name="Imamovic A."/>
            <person name="Ireland A."/>
            <person name="Larimer J."/>
            <person name="McCowan C."/>
            <person name="Murphy C."/>
            <person name="Pearson M."/>
            <person name="Poon T.W."/>
            <person name="Priest M."/>
            <person name="Roberts A."/>
            <person name="Saif S."/>
            <person name="Shea T."/>
            <person name="Sisk P."/>
            <person name="Sykes S."/>
            <person name="Wortman J."/>
            <person name="Nusbaum C."/>
            <person name="Birren B."/>
        </authorList>
    </citation>
    <scope>NUCLEOTIDE SEQUENCE [LARGE SCALE GENOMIC DNA]</scope>
    <source>
        <strain evidence="1 2">P1976</strain>
    </source>
</reference>